<keyword evidence="3" id="KW-1185">Reference proteome</keyword>
<dbReference type="EMBL" id="VEPZ02000320">
    <property type="protein sequence ID" value="KAE8727004.1"/>
    <property type="molecule type" value="Genomic_DNA"/>
</dbReference>
<sequence length="426" mass="46791">MTRIRFSADAFSLRLRSFPPDKLLEEAATESVGQKKVEAISENNAASNHSSGCLAGVKRIKEQTEKGNEAQEVVPVMCDGAFGLVQSQRWKLRVLTWKICRNFHVVGPESQSGDTNILDHEASVALGDSPREAFDFMGTLDRNCNSSSINSGSRFDSSADLDLSLRRCHRDAFENHLTQEKPILWHPNSSAFTRYSSWPSQPLNSTLMCASDQKKESGTNSEKILSNTVYNTDTPGPAPTSQRNMNRSTTGTTDQLKQTEVAESCTQRIVYPVPTSSSLVPSPSSANQQEPACRVNPFLHPSFETNQSTNQPSHKPDQRLGTAEDRGRISPIADQSASATGSFCNGSLNQLDNIAYRSNPASNGNLEQIAVVQASTESKNDDGFPIRSDTRAERNLQSSVRGLKASSFVNRRPISHASRSSFWQFI</sequence>
<gene>
    <name evidence="2" type="ORF">F3Y22_tig00005929pilonHSYRG00030</name>
</gene>
<dbReference type="AlphaFoldDB" id="A0A6A3CEH1"/>
<feature type="compositionally biased region" description="Polar residues" evidence="1">
    <location>
        <begin position="303"/>
        <end position="313"/>
    </location>
</feature>
<evidence type="ECO:0000313" key="3">
    <source>
        <dbReference type="Proteomes" id="UP000436088"/>
    </source>
</evidence>
<feature type="region of interest" description="Disordered" evidence="1">
    <location>
        <begin position="297"/>
        <end position="324"/>
    </location>
</feature>
<evidence type="ECO:0000256" key="1">
    <source>
        <dbReference type="SAM" id="MobiDB-lite"/>
    </source>
</evidence>
<name>A0A6A3CEH1_HIBSY</name>
<feature type="region of interest" description="Disordered" evidence="1">
    <location>
        <begin position="227"/>
        <end position="256"/>
    </location>
</feature>
<protein>
    <submittedName>
        <fullName evidence="2">Detected protein of confused Function</fullName>
    </submittedName>
</protein>
<proteinExistence type="predicted"/>
<dbReference type="Proteomes" id="UP000436088">
    <property type="component" value="Unassembled WGS sequence"/>
</dbReference>
<evidence type="ECO:0000313" key="2">
    <source>
        <dbReference type="EMBL" id="KAE8727004.1"/>
    </source>
</evidence>
<organism evidence="2 3">
    <name type="scientific">Hibiscus syriacus</name>
    <name type="common">Rose of Sharon</name>
    <dbReference type="NCBI Taxonomy" id="106335"/>
    <lineage>
        <taxon>Eukaryota</taxon>
        <taxon>Viridiplantae</taxon>
        <taxon>Streptophyta</taxon>
        <taxon>Embryophyta</taxon>
        <taxon>Tracheophyta</taxon>
        <taxon>Spermatophyta</taxon>
        <taxon>Magnoliopsida</taxon>
        <taxon>eudicotyledons</taxon>
        <taxon>Gunneridae</taxon>
        <taxon>Pentapetalae</taxon>
        <taxon>rosids</taxon>
        <taxon>malvids</taxon>
        <taxon>Malvales</taxon>
        <taxon>Malvaceae</taxon>
        <taxon>Malvoideae</taxon>
        <taxon>Hibiscus</taxon>
    </lineage>
</organism>
<accession>A0A6A3CEH1</accession>
<reference evidence="2" key="1">
    <citation type="submission" date="2019-09" db="EMBL/GenBank/DDBJ databases">
        <title>Draft genome information of white flower Hibiscus syriacus.</title>
        <authorList>
            <person name="Kim Y.-M."/>
        </authorList>
    </citation>
    <scope>NUCLEOTIDE SEQUENCE [LARGE SCALE GENOMIC DNA]</scope>
    <source>
        <strain evidence="2">YM2019G1</strain>
    </source>
</reference>
<feature type="compositionally biased region" description="Basic and acidic residues" evidence="1">
    <location>
        <begin position="314"/>
        <end position="324"/>
    </location>
</feature>
<comment type="caution">
    <text evidence="2">The sequence shown here is derived from an EMBL/GenBank/DDBJ whole genome shotgun (WGS) entry which is preliminary data.</text>
</comment>